<dbReference type="InParanoid" id="A0A7R8Z1P4"/>
<evidence type="ECO:0000313" key="2">
    <source>
        <dbReference type="EMBL" id="CAD7093799.1"/>
    </source>
</evidence>
<keyword evidence="3" id="KW-1185">Reference proteome</keyword>
<feature type="chain" id="PRO_5030885080" evidence="1">
    <location>
        <begin position="23"/>
        <end position="147"/>
    </location>
</feature>
<dbReference type="Proteomes" id="UP000594454">
    <property type="component" value="Chromosome 6"/>
</dbReference>
<reference evidence="2 3" key="1">
    <citation type="submission" date="2020-11" db="EMBL/GenBank/DDBJ databases">
        <authorList>
            <person name="Wallbank WR R."/>
            <person name="Pardo Diaz C."/>
            <person name="Kozak K."/>
            <person name="Martin S."/>
            <person name="Jiggins C."/>
            <person name="Moest M."/>
            <person name="Warren A I."/>
            <person name="Generalovic N T."/>
            <person name="Byers J.R.P. K."/>
            <person name="Montejo-Kovacevich G."/>
            <person name="Yen C E."/>
        </authorList>
    </citation>
    <scope>NUCLEOTIDE SEQUENCE [LARGE SCALE GENOMIC DNA]</scope>
</reference>
<evidence type="ECO:0000313" key="3">
    <source>
        <dbReference type="Proteomes" id="UP000594454"/>
    </source>
</evidence>
<organism evidence="2 3">
    <name type="scientific">Hermetia illucens</name>
    <name type="common">Black soldier fly</name>
    <dbReference type="NCBI Taxonomy" id="343691"/>
    <lineage>
        <taxon>Eukaryota</taxon>
        <taxon>Metazoa</taxon>
        <taxon>Ecdysozoa</taxon>
        <taxon>Arthropoda</taxon>
        <taxon>Hexapoda</taxon>
        <taxon>Insecta</taxon>
        <taxon>Pterygota</taxon>
        <taxon>Neoptera</taxon>
        <taxon>Endopterygota</taxon>
        <taxon>Diptera</taxon>
        <taxon>Brachycera</taxon>
        <taxon>Stratiomyomorpha</taxon>
        <taxon>Stratiomyidae</taxon>
        <taxon>Hermetiinae</taxon>
        <taxon>Hermetia</taxon>
    </lineage>
</organism>
<protein>
    <submittedName>
        <fullName evidence="2">Uncharacterized protein</fullName>
    </submittedName>
</protein>
<accession>A0A7R8Z1P4</accession>
<name>A0A7R8Z1P4_HERIL</name>
<feature type="signal peptide" evidence="1">
    <location>
        <begin position="1"/>
        <end position="22"/>
    </location>
</feature>
<keyword evidence="1" id="KW-0732">Signal</keyword>
<dbReference type="EMBL" id="LR899014">
    <property type="protein sequence ID" value="CAD7093799.1"/>
    <property type="molecule type" value="Genomic_DNA"/>
</dbReference>
<gene>
    <name evidence="2" type="ORF">HERILL_LOCUS16062</name>
</gene>
<dbReference type="AlphaFoldDB" id="A0A7R8Z1P4"/>
<proteinExistence type="predicted"/>
<sequence>MNFLENMLTFLVMSLMFHVVDGNGLLEGLPAVSRALDVCDCMCFEEEQLPAYPPAEVASIPAVRLDSMISMAQSDRHDENLLSYFIWLIVIYTQIIDLTMVGDAVNYCLSVTMVQSDQSDLQTTVYALMKAWDMIVPCNCICAADMQ</sequence>
<evidence type="ECO:0000256" key="1">
    <source>
        <dbReference type="SAM" id="SignalP"/>
    </source>
</evidence>